<evidence type="ECO:0000313" key="3">
    <source>
        <dbReference type="EMBL" id="ORA22256.1"/>
    </source>
</evidence>
<organism evidence="3 4">
    <name type="scientific">Mycobacterium aquaticum</name>
    <dbReference type="NCBI Taxonomy" id="1927124"/>
    <lineage>
        <taxon>Bacteria</taxon>
        <taxon>Bacillati</taxon>
        <taxon>Actinomycetota</taxon>
        <taxon>Actinomycetes</taxon>
        <taxon>Mycobacteriales</taxon>
        <taxon>Mycobacteriaceae</taxon>
        <taxon>Mycobacterium</taxon>
    </lineage>
</organism>
<proteinExistence type="predicted"/>
<dbReference type="Pfam" id="PF10400">
    <property type="entry name" value="Vir_act_alpha_C"/>
    <property type="match status" value="1"/>
</dbReference>
<dbReference type="PANTHER" id="PTHR43252:SF4">
    <property type="entry name" value="TRANSCRIPTIONAL REGULATORY PROTEIN"/>
    <property type="match status" value="1"/>
</dbReference>
<dbReference type="Proteomes" id="UP000192448">
    <property type="component" value="Unassembled WGS sequence"/>
</dbReference>
<evidence type="ECO:0000259" key="1">
    <source>
        <dbReference type="Pfam" id="PF03551"/>
    </source>
</evidence>
<gene>
    <name evidence="3" type="ORF">BST13_36630</name>
</gene>
<dbReference type="Gene3D" id="1.10.10.10">
    <property type="entry name" value="Winged helix-like DNA-binding domain superfamily/Winged helix DNA-binding domain"/>
    <property type="match status" value="1"/>
</dbReference>
<dbReference type="PANTHER" id="PTHR43252">
    <property type="entry name" value="TRANSCRIPTIONAL REGULATOR YQJI"/>
    <property type="match status" value="1"/>
</dbReference>
<reference evidence="3 4" key="1">
    <citation type="submission" date="2017-02" db="EMBL/GenBank/DDBJ databases">
        <title>The new phylogeny of genus Mycobacterium.</title>
        <authorList>
            <person name="Tortoli E."/>
            <person name="Trovato A."/>
            <person name="Cirillo D.M."/>
        </authorList>
    </citation>
    <scope>NUCLEOTIDE SEQUENCE [LARGE SCALE GENOMIC DNA]</scope>
    <source>
        <strain evidence="3 4">RW6</strain>
    </source>
</reference>
<accession>A0A1W9ZXQ3</accession>
<name>A0A1W9ZXQ3_9MYCO</name>
<comment type="caution">
    <text evidence="3">The sequence shown here is derived from an EMBL/GenBank/DDBJ whole genome shotgun (WGS) entry which is preliminary data.</text>
</comment>
<dbReference type="Gene3D" id="6.10.140.190">
    <property type="match status" value="1"/>
</dbReference>
<keyword evidence="4" id="KW-1185">Reference proteome</keyword>
<dbReference type="OrthoDB" id="3186544at2"/>
<dbReference type="SUPFAM" id="SSF46785">
    <property type="entry name" value="Winged helix' DNA-binding domain"/>
    <property type="match status" value="1"/>
</dbReference>
<feature type="domain" description="Transcription regulator PadR N-terminal" evidence="1">
    <location>
        <begin position="7"/>
        <end position="80"/>
    </location>
</feature>
<dbReference type="RefSeq" id="WP_083170887.1">
    <property type="nucleotide sequence ID" value="NZ_MVHF01000070.1"/>
</dbReference>
<dbReference type="InterPro" id="IPR036388">
    <property type="entry name" value="WH-like_DNA-bd_sf"/>
</dbReference>
<dbReference type="AlphaFoldDB" id="A0A1W9ZXQ3"/>
<dbReference type="STRING" id="1927124.BST13_36630"/>
<dbReference type="InterPro" id="IPR036390">
    <property type="entry name" value="WH_DNA-bd_sf"/>
</dbReference>
<evidence type="ECO:0000259" key="2">
    <source>
        <dbReference type="Pfam" id="PF10400"/>
    </source>
</evidence>
<dbReference type="InterPro" id="IPR018309">
    <property type="entry name" value="Tscrpt_reg_PadR_C"/>
</dbReference>
<evidence type="ECO:0000313" key="4">
    <source>
        <dbReference type="Proteomes" id="UP000192448"/>
    </source>
</evidence>
<dbReference type="InterPro" id="IPR005149">
    <property type="entry name" value="Tscrpt_reg_PadR_N"/>
</dbReference>
<sequence length="194" mass="21462">MALPHAILVSLSEQSGSGYELTRRFDRSIGYFWAASHQQIYRTLRAMENDGWVHVTPVVQYGRPDKKVYTVSDAGRAELARWIAEPLPKPPAGRAGSTADTRTRDLAVKVRGAAHGDIAALREQIAALRSERAALLDTYRGYQKRQFPDPAALHGSALHQYLVLRGGMRAEESSLEWLSEVLEALSPVVPEGSR</sequence>
<protein>
    <submittedName>
        <fullName evidence="3">PadR family transcriptional regulator</fullName>
    </submittedName>
</protein>
<dbReference type="Pfam" id="PF03551">
    <property type="entry name" value="PadR"/>
    <property type="match status" value="1"/>
</dbReference>
<dbReference type="EMBL" id="MVHF01000070">
    <property type="protein sequence ID" value="ORA22256.1"/>
    <property type="molecule type" value="Genomic_DNA"/>
</dbReference>
<feature type="domain" description="Transcription regulator PadR C-terminal" evidence="2">
    <location>
        <begin position="105"/>
        <end position="185"/>
    </location>
</feature>